<dbReference type="Proteomes" id="UP001602245">
    <property type="component" value="Unassembled WGS sequence"/>
</dbReference>
<dbReference type="InterPro" id="IPR013595">
    <property type="entry name" value="Pept_S33_TAP-like_C"/>
</dbReference>
<accession>A0ABW6W9X3</accession>
<dbReference type="RefSeq" id="WP_051115209.1">
    <property type="nucleotide sequence ID" value="NZ_JBIAZU010000002.1"/>
</dbReference>
<organism evidence="7 8">
    <name type="scientific">Paractinoplanes globisporus</name>
    <dbReference type="NCBI Taxonomy" id="113565"/>
    <lineage>
        <taxon>Bacteria</taxon>
        <taxon>Bacillati</taxon>
        <taxon>Actinomycetota</taxon>
        <taxon>Actinomycetes</taxon>
        <taxon>Micromonosporales</taxon>
        <taxon>Micromonosporaceae</taxon>
        <taxon>Paractinoplanes</taxon>
    </lineage>
</organism>
<dbReference type="Pfam" id="PF08386">
    <property type="entry name" value="Abhydrolase_4"/>
    <property type="match status" value="1"/>
</dbReference>
<dbReference type="GO" id="GO:0016787">
    <property type="term" value="F:hydrolase activity"/>
    <property type="evidence" value="ECO:0007669"/>
    <property type="project" value="UniProtKB-KW"/>
</dbReference>
<dbReference type="PANTHER" id="PTHR43248:SF30">
    <property type="entry name" value="AB HYDROLASE-1 DOMAIN-CONTAINING PROTEIN"/>
    <property type="match status" value="1"/>
</dbReference>
<keyword evidence="8" id="KW-1185">Reference proteome</keyword>
<feature type="domain" description="AB hydrolase-1" evidence="5">
    <location>
        <begin position="98"/>
        <end position="252"/>
    </location>
</feature>
<feature type="signal peptide" evidence="4">
    <location>
        <begin position="1"/>
        <end position="28"/>
    </location>
</feature>
<dbReference type="PANTHER" id="PTHR43248">
    <property type="entry name" value="2-SUCCINYL-6-HYDROXY-2,4-CYCLOHEXADIENE-1-CARBOXYLATE SYNTHASE"/>
    <property type="match status" value="1"/>
</dbReference>
<name>A0ABW6W9X3_9ACTN</name>
<evidence type="ECO:0000313" key="7">
    <source>
        <dbReference type="EMBL" id="MFF5290112.1"/>
    </source>
</evidence>
<feature type="domain" description="Peptidase S33 tripeptidyl aminopeptidase-like C-terminal" evidence="6">
    <location>
        <begin position="430"/>
        <end position="534"/>
    </location>
</feature>
<feature type="compositionally biased region" description="Polar residues" evidence="3">
    <location>
        <begin position="552"/>
        <end position="565"/>
    </location>
</feature>
<evidence type="ECO:0000256" key="1">
    <source>
        <dbReference type="ARBA" id="ARBA00010088"/>
    </source>
</evidence>
<sequence>MRRLGRTVLVAVSIAGVLVAGAAAPATAATRTDQTSAQERKRVDSVPTPKLGWFNCYDGAQCATTWLPLDYDNPKGAKTEIAVLRIKAKDQKHKIGSLFLNPGGPGGSGVEIAAAAPLFLSPSLLDRFDIVGFDPRGIASSTNVKCFKTVKDQTAVLSKMNVAFPWGKAEEKSYVEGAKQFGKACSTTGKPLSGSMSTAEVVRDMDVLRRAVGDKKLSYLGFSYGTAIGQYYANMFPDRFRAIVVDGVLDPEHWVGTKKTATQEQDERLRSADGAYRALQEILKRCDKAGEKYCAFAAGNPVANFDLIAQKLRQKPLVVTDEFGTFTITYADFVGAILGDLYDVGAGDWVTQDSQFVYTLLTQPSTSAKAATARKALMKRIRAARAKAPARDFPYDNGFEAFAGVDCTDALHPADAGSWPALMAKADKRAPYFGRAWGWATAQCARNTWTVRDEDAYTGPWTRKTAAPVLIVGTKWDPATNYDDAVSAAKRLPNSRLLSNTNWGHTSYGTSDCATGAIDAYLLKVTLPAKGTLCQGAYQPFLEPLPDDPGATASTLKATAAQTARPQVAGPPMPSTLNGTR</sequence>
<dbReference type="SUPFAM" id="SSF53474">
    <property type="entry name" value="alpha/beta-Hydrolases"/>
    <property type="match status" value="1"/>
</dbReference>
<evidence type="ECO:0000259" key="5">
    <source>
        <dbReference type="Pfam" id="PF00561"/>
    </source>
</evidence>
<dbReference type="EMBL" id="JBIAZU010000002">
    <property type="protein sequence ID" value="MFF5290112.1"/>
    <property type="molecule type" value="Genomic_DNA"/>
</dbReference>
<feature type="region of interest" description="Disordered" evidence="3">
    <location>
        <begin position="545"/>
        <end position="581"/>
    </location>
</feature>
<dbReference type="Gene3D" id="3.40.50.1820">
    <property type="entry name" value="alpha/beta hydrolase"/>
    <property type="match status" value="1"/>
</dbReference>
<evidence type="ECO:0000256" key="4">
    <source>
        <dbReference type="SAM" id="SignalP"/>
    </source>
</evidence>
<keyword evidence="2 7" id="KW-0378">Hydrolase</keyword>
<evidence type="ECO:0000256" key="3">
    <source>
        <dbReference type="SAM" id="MobiDB-lite"/>
    </source>
</evidence>
<evidence type="ECO:0000313" key="8">
    <source>
        <dbReference type="Proteomes" id="UP001602245"/>
    </source>
</evidence>
<comment type="caution">
    <text evidence="7">The sequence shown here is derived from an EMBL/GenBank/DDBJ whole genome shotgun (WGS) entry which is preliminary data.</text>
</comment>
<dbReference type="InterPro" id="IPR051601">
    <property type="entry name" value="Serine_prot/Carboxylest_S33"/>
</dbReference>
<evidence type="ECO:0000259" key="6">
    <source>
        <dbReference type="Pfam" id="PF08386"/>
    </source>
</evidence>
<keyword evidence="4" id="KW-0732">Signal</keyword>
<dbReference type="InterPro" id="IPR029058">
    <property type="entry name" value="AB_hydrolase_fold"/>
</dbReference>
<dbReference type="InterPro" id="IPR000073">
    <property type="entry name" value="AB_hydrolase_1"/>
</dbReference>
<comment type="similarity">
    <text evidence="1">Belongs to the peptidase S33 family.</text>
</comment>
<dbReference type="Pfam" id="PF00561">
    <property type="entry name" value="Abhydrolase_1"/>
    <property type="match status" value="1"/>
</dbReference>
<gene>
    <name evidence="7" type="ORF">ACFY35_11760</name>
</gene>
<proteinExistence type="inferred from homology"/>
<reference evidence="7 8" key="1">
    <citation type="submission" date="2024-10" db="EMBL/GenBank/DDBJ databases">
        <title>The Natural Products Discovery Center: Release of the First 8490 Sequenced Strains for Exploring Actinobacteria Biosynthetic Diversity.</title>
        <authorList>
            <person name="Kalkreuter E."/>
            <person name="Kautsar S.A."/>
            <person name="Yang D."/>
            <person name="Bader C.D."/>
            <person name="Teijaro C.N."/>
            <person name="Fluegel L."/>
            <person name="Davis C.M."/>
            <person name="Simpson J.R."/>
            <person name="Lauterbach L."/>
            <person name="Steele A.D."/>
            <person name="Gui C."/>
            <person name="Meng S."/>
            <person name="Li G."/>
            <person name="Viehrig K."/>
            <person name="Ye F."/>
            <person name="Su P."/>
            <person name="Kiefer A.F."/>
            <person name="Nichols A."/>
            <person name="Cepeda A.J."/>
            <person name="Yan W."/>
            <person name="Fan B."/>
            <person name="Jiang Y."/>
            <person name="Adhikari A."/>
            <person name="Zheng C.-J."/>
            <person name="Schuster L."/>
            <person name="Cowan T.M."/>
            <person name="Smanski M.J."/>
            <person name="Chevrette M.G."/>
            <person name="De Carvalho L.P.S."/>
            <person name="Shen B."/>
        </authorList>
    </citation>
    <scope>NUCLEOTIDE SEQUENCE [LARGE SCALE GENOMIC DNA]</scope>
    <source>
        <strain evidence="7 8">NPDC000087</strain>
    </source>
</reference>
<evidence type="ECO:0000256" key="2">
    <source>
        <dbReference type="ARBA" id="ARBA00022801"/>
    </source>
</evidence>
<protein>
    <submittedName>
        <fullName evidence="7">Alpha/beta hydrolase</fullName>
    </submittedName>
</protein>
<feature type="chain" id="PRO_5045301390" evidence="4">
    <location>
        <begin position="29"/>
        <end position="581"/>
    </location>
</feature>